<keyword evidence="1" id="KW-0732">Signal</keyword>
<reference evidence="3 4" key="1">
    <citation type="submission" date="2023-03" db="EMBL/GenBank/DDBJ databases">
        <title>Draft genome sequence of Thalassotalea insulae KCTC 62186T.</title>
        <authorList>
            <person name="Sawabe T."/>
        </authorList>
    </citation>
    <scope>NUCLEOTIDE SEQUENCE [LARGE SCALE GENOMIC DNA]</scope>
    <source>
        <strain evidence="3 4">KCTC 62186</strain>
    </source>
</reference>
<sequence length="242" mass="27227">MKKQILLLSTCLLLSSLCFAADFSFTKGQRSAADLALDVQRKGPQVIELTKVSSGMTVLDLLGGGGYYSELLAEKVGNSGKVYLHNNQAYMPYIEKELAARLKDNRLANVIRYDRETDNLELADKQFDAVFFILGYHDLYHKAEGWDINKAQFLSDVLGALKSGGQLVIVDHSAVADSKTKHAQELHRIDQQYVIDELTQLGLTLVKKSSILENKQDSRMISPFKPEIRRKTDRFILVFEKA</sequence>
<keyword evidence="4" id="KW-1185">Reference proteome</keyword>
<organism evidence="3 4">
    <name type="scientific">Thalassotalea insulae</name>
    <dbReference type="NCBI Taxonomy" id="2056778"/>
    <lineage>
        <taxon>Bacteria</taxon>
        <taxon>Pseudomonadati</taxon>
        <taxon>Pseudomonadota</taxon>
        <taxon>Gammaproteobacteria</taxon>
        <taxon>Alteromonadales</taxon>
        <taxon>Colwelliaceae</taxon>
        <taxon>Thalassotalea</taxon>
    </lineage>
</organism>
<comment type="caution">
    <text evidence="3">The sequence shown here is derived from an EMBL/GenBank/DDBJ whole genome shotgun (WGS) entry which is preliminary data.</text>
</comment>
<evidence type="ECO:0000313" key="3">
    <source>
        <dbReference type="EMBL" id="GLX80147.1"/>
    </source>
</evidence>
<dbReference type="RefSeq" id="WP_284246111.1">
    <property type="nucleotide sequence ID" value="NZ_BSST01000001.1"/>
</dbReference>
<protein>
    <recommendedName>
        <fullName evidence="2">Methyltransferase domain-containing protein</fullName>
    </recommendedName>
</protein>
<accession>A0ABQ6H003</accession>
<dbReference type="EMBL" id="BSST01000001">
    <property type="protein sequence ID" value="GLX80147.1"/>
    <property type="molecule type" value="Genomic_DNA"/>
</dbReference>
<dbReference type="Pfam" id="PF13847">
    <property type="entry name" value="Methyltransf_31"/>
    <property type="match status" value="1"/>
</dbReference>
<evidence type="ECO:0000313" key="4">
    <source>
        <dbReference type="Proteomes" id="UP001157186"/>
    </source>
</evidence>
<gene>
    <name evidence="3" type="ORF">tinsulaeT_34870</name>
</gene>
<evidence type="ECO:0000259" key="2">
    <source>
        <dbReference type="Pfam" id="PF13847"/>
    </source>
</evidence>
<proteinExistence type="predicted"/>
<dbReference type="InterPro" id="IPR016980">
    <property type="entry name" value="S-AdoMet-dep_MeTrfase_Alr7345"/>
</dbReference>
<dbReference type="PIRSF" id="PIRSF031679">
    <property type="entry name" value="Mtase_Alr7345_prd"/>
    <property type="match status" value="1"/>
</dbReference>
<feature type="domain" description="Methyltransferase" evidence="2">
    <location>
        <begin position="53"/>
        <end position="183"/>
    </location>
</feature>
<dbReference type="CDD" id="cd02440">
    <property type="entry name" value="AdoMet_MTases"/>
    <property type="match status" value="1"/>
</dbReference>
<dbReference type="Gene3D" id="3.40.50.150">
    <property type="entry name" value="Vaccinia Virus protein VP39"/>
    <property type="match status" value="1"/>
</dbReference>
<dbReference type="Proteomes" id="UP001157186">
    <property type="component" value="Unassembled WGS sequence"/>
</dbReference>
<dbReference type="InterPro" id="IPR029063">
    <property type="entry name" value="SAM-dependent_MTases_sf"/>
</dbReference>
<evidence type="ECO:0000256" key="1">
    <source>
        <dbReference type="SAM" id="SignalP"/>
    </source>
</evidence>
<dbReference type="InterPro" id="IPR025714">
    <property type="entry name" value="Methyltranfer_dom"/>
</dbReference>
<dbReference type="SUPFAM" id="SSF53335">
    <property type="entry name" value="S-adenosyl-L-methionine-dependent methyltransferases"/>
    <property type="match status" value="1"/>
</dbReference>
<name>A0ABQ6H003_9GAMM</name>
<feature type="chain" id="PRO_5046933539" description="Methyltransferase domain-containing protein" evidence="1">
    <location>
        <begin position="21"/>
        <end position="242"/>
    </location>
</feature>
<feature type="signal peptide" evidence="1">
    <location>
        <begin position="1"/>
        <end position="20"/>
    </location>
</feature>